<dbReference type="PROSITE" id="PS00216">
    <property type="entry name" value="SUGAR_TRANSPORT_1"/>
    <property type="match status" value="1"/>
</dbReference>
<evidence type="ECO:0000313" key="9">
    <source>
        <dbReference type="Proteomes" id="UP000604046"/>
    </source>
</evidence>
<dbReference type="EMBL" id="CAJNDS010002230">
    <property type="protein sequence ID" value="CAE7384041.1"/>
    <property type="molecule type" value="Genomic_DNA"/>
</dbReference>
<dbReference type="InterPro" id="IPR036259">
    <property type="entry name" value="MFS_trans_sf"/>
</dbReference>
<dbReference type="PANTHER" id="PTHR23502">
    <property type="entry name" value="MAJOR FACILITATOR SUPERFAMILY"/>
    <property type="match status" value="1"/>
</dbReference>
<organism evidence="8 9">
    <name type="scientific">Symbiodinium natans</name>
    <dbReference type="NCBI Taxonomy" id="878477"/>
    <lineage>
        <taxon>Eukaryota</taxon>
        <taxon>Sar</taxon>
        <taxon>Alveolata</taxon>
        <taxon>Dinophyceae</taxon>
        <taxon>Suessiales</taxon>
        <taxon>Symbiodiniaceae</taxon>
        <taxon>Symbiodinium</taxon>
    </lineage>
</organism>
<dbReference type="Pfam" id="PF07690">
    <property type="entry name" value="MFS_1"/>
    <property type="match status" value="1"/>
</dbReference>
<feature type="transmembrane region" description="Helical" evidence="6">
    <location>
        <begin position="299"/>
        <end position="318"/>
    </location>
</feature>
<comment type="caution">
    <text evidence="8">The sequence shown here is derived from an EMBL/GenBank/DDBJ whole genome shotgun (WGS) entry which is preliminary data.</text>
</comment>
<keyword evidence="4 6" id="KW-1133">Transmembrane helix</keyword>
<dbReference type="GO" id="GO:0022857">
    <property type="term" value="F:transmembrane transporter activity"/>
    <property type="evidence" value="ECO:0007669"/>
    <property type="project" value="InterPro"/>
</dbReference>
<dbReference type="SUPFAM" id="SSF103473">
    <property type="entry name" value="MFS general substrate transporter"/>
    <property type="match status" value="1"/>
</dbReference>
<dbReference type="GO" id="GO:1990961">
    <property type="term" value="P:xenobiotic detoxification by transmembrane export across the plasma membrane"/>
    <property type="evidence" value="ECO:0007669"/>
    <property type="project" value="TreeGrafter"/>
</dbReference>
<feature type="transmembrane region" description="Helical" evidence="6">
    <location>
        <begin position="226"/>
        <end position="247"/>
    </location>
</feature>
<keyword evidence="2" id="KW-0813">Transport</keyword>
<evidence type="ECO:0000256" key="6">
    <source>
        <dbReference type="SAM" id="Phobius"/>
    </source>
</evidence>
<evidence type="ECO:0000256" key="3">
    <source>
        <dbReference type="ARBA" id="ARBA00022692"/>
    </source>
</evidence>
<feature type="transmembrane region" description="Helical" evidence="6">
    <location>
        <begin position="330"/>
        <end position="351"/>
    </location>
</feature>
<dbReference type="InterPro" id="IPR005829">
    <property type="entry name" value="Sugar_transporter_CS"/>
</dbReference>
<comment type="subcellular location">
    <subcellularLocation>
        <location evidence="1">Membrane</location>
        <topology evidence="1">Multi-pass membrane protein</topology>
    </subcellularLocation>
</comment>
<feature type="transmembrane region" description="Helical" evidence="6">
    <location>
        <begin position="259"/>
        <end position="279"/>
    </location>
</feature>
<evidence type="ECO:0000256" key="1">
    <source>
        <dbReference type="ARBA" id="ARBA00004141"/>
    </source>
</evidence>
<name>A0A812QGI3_9DINO</name>
<dbReference type="PROSITE" id="PS50850">
    <property type="entry name" value="MFS"/>
    <property type="match status" value="1"/>
</dbReference>
<dbReference type="GO" id="GO:0005886">
    <property type="term" value="C:plasma membrane"/>
    <property type="evidence" value="ECO:0007669"/>
    <property type="project" value="TreeGrafter"/>
</dbReference>
<dbReference type="Proteomes" id="UP000604046">
    <property type="component" value="Unassembled WGS sequence"/>
</dbReference>
<dbReference type="AlphaFoldDB" id="A0A812QGI3"/>
<keyword evidence="5 6" id="KW-0472">Membrane</keyword>
<dbReference type="InterPro" id="IPR011701">
    <property type="entry name" value="MFS"/>
</dbReference>
<evidence type="ECO:0000256" key="2">
    <source>
        <dbReference type="ARBA" id="ARBA00022448"/>
    </source>
</evidence>
<dbReference type="Gene3D" id="1.20.1720.10">
    <property type="entry name" value="Multidrug resistance protein D"/>
    <property type="match status" value="1"/>
</dbReference>
<evidence type="ECO:0000256" key="4">
    <source>
        <dbReference type="ARBA" id="ARBA00022989"/>
    </source>
</evidence>
<evidence type="ECO:0000259" key="7">
    <source>
        <dbReference type="PROSITE" id="PS50850"/>
    </source>
</evidence>
<accession>A0A812QGI3</accession>
<reference evidence="8" key="1">
    <citation type="submission" date="2021-02" db="EMBL/GenBank/DDBJ databases">
        <authorList>
            <person name="Dougan E. K."/>
            <person name="Rhodes N."/>
            <person name="Thang M."/>
            <person name="Chan C."/>
        </authorList>
    </citation>
    <scope>NUCLEOTIDE SEQUENCE</scope>
</reference>
<gene>
    <name evidence="8" type="primary">mdtL</name>
    <name evidence="8" type="ORF">SNAT2548_LOCUS20951</name>
</gene>
<dbReference type="OrthoDB" id="419174at2759"/>
<protein>
    <submittedName>
        <fullName evidence="8">MdtL protein</fullName>
    </submittedName>
</protein>
<sequence>MEVGKLIQDQKWMIHNQGKFQEYVQDELAVVKDKLLLIGDLLSAAGDEEPLCQERLPSEANTKVLLWPCLGDFRLPLWRAYRVRLPRIQSNSGTEGEMTLAELRWDVVSVGGSRLLQLSALACGDEDAPSVFPSREWTHTASDLEALSSFLQVDLETKHLQDPVQARTPAAKQYLLTNAFRDLLATRAPADPSELIRTPEKVSPLLKRLEIVSDCLPSDLQIQGGLVGFVYALSAACGAGLLLCGLPSKEPQHPSMRRGGSTSLVVYLGLVYAFCYFATDQYVPSLPQMEVDLQGSQTTLSGTVQLNLVVKAVFGVLAAGLSDRIGRKPVLLVGTVLLAVASFCCGCAGRIEWFLAARVLQGMGESVEPVVFAMARDAFPQREERPSMEMSASFSLRR</sequence>
<keyword evidence="9" id="KW-1185">Reference proteome</keyword>
<evidence type="ECO:0000313" key="8">
    <source>
        <dbReference type="EMBL" id="CAE7384041.1"/>
    </source>
</evidence>
<keyword evidence="3 6" id="KW-0812">Transmembrane</keyword>
<proteinExistence type="predicted"/>
<feature type="domain" description="Major facilitator superfamily (MFS) profile" evidence="7">
    <location>
        <begin position="264"/>
        <end position="398"/>
    </location>
</feature>
<dbReference type="PANTHER" id="PTHR23502:SF132">
    <property type="entry name" value="POLYAMINE TRANSPORTER 2-RELATED"/>
    <property type="match status" value="1"/>
</dbReference>
<dbReference type="InterPro" id="IPR020846">
    <property type="entry name" value="MFS_dom"/>
</dbReference>
<evidence type="ECO:0000256" key="5">
    <source>
        <dbReference type="ARBA" id="ARBA00023136"/>
    </source>
</evidence>